<keyword evidence="2 6" id="KW-0812">Transmembrane</keyword>
<evidence type="ECO:0000256" key="4">
    <source>
        <dbReference type="ARBA" id="ARBA00023136"/>
    </source>
</evidence>
<proteinExistence type="predicted"/>
<feature type="transmembrane region" description="Helical" evidence="6">
    <location>
        <begin position="63"/>
        <end position="89"/>
    </location>
</feature>
<reference evidence="8" key="2">
    <citation type="submission" date="2010-04" db="EMBL/GenBank/DDBJ databases">
        <authorList>
            <person name="Buell R."/>
            <person name="Hamilton J."/>
            <person name="Hostetler J."/>
        </authorList>
    </citation>
    <scope>NUCLEOTIDE SEQUENCE [LARGE SCALE GENOMIC DNA]</scope>
    <source>
        <strain evidence="8">DAOM:BR144</strain>
    </source>
</reference>
<dbReference type="PANTHER" id="PTHR34292">
    <property type="entry name" value="OUTER SPORE WALL PROTEIN LDS1"/>
    <property type="match status" value="1"/>
</dbReference>
<dbReference type="STRING" id="431595.K3WXQ8"/>
<evidence type="ECO:0000256" key="3">
    <source>
        <dbReference type="ARBA" id="ARBA00022989"/>
    </source>
</evidence>
<dbReference type="Proteomes" id="UP000019132">
    <property type="component" value="Unassembled WGS sequence"/>
</dbReference>
<comment type="subcellular location">
    <subcellularLocation>
        <location evidence="1">Membrane</location>
        <topology evidence="1">Multi-pass membrane protein</topology>
    </subcellularLocation>
</comment>
<organism evidence="7 8">
    <name type="scientific">Globisporangium ultimum (strain ATCC 200006 / CBS 805.95 / DAOM BR144)</name>
    <name type="common">Pythium ultimum</name>
    <dbReference type="NCBI Taxonomy" id="431595"/>
    <lineage>
        <taxon>Eukaryota</taxon>
        <taxon>Sar</taxon>
        <taxon>Stramenopiles</taxon>
        <taxon>Oomycota</taxon>
        <taxon>Peronosporomycetes</taxon>
        <taxon>Pythiales</taxon>
        <taxon>Pythiaceae</taxon>
        <taxon>Globisporangium</taxon>
    </lineage>
</organism>
<evidence type="ECO:0000313" key="8">
    <source>
        <dbReference type="Proteomes" id="UP000019132"/>
    </source>
</evidence>
<evidence type="ECO:0000256" key="5">
    <source>
        <dbReference type="SAM" id="MobiDB-lite"/>
    </source>
</evidence>
<evidence type="ECO:0000313" key="7">
    <source>
        <dbReference type="EnsemblProtists" id="PYU1_T009756"/>
    </source>
</evidence>
<feature type="transmembrane region" description="Helical" evidence="6">
    <location>
        <begin position="18"/>
        <end position="43"/>
    </location>
</feature>
<accession>K3WXQ8</accession>
<evidence type="ECO:0000256" key="2">
    <source>
        <dbReference type="ARBA" id="ARBA00022692"/>
    </source>
</evidence>
<name>K3WXQ8_GLOUD</name>
<dbReference type="InParanoid" id="K3WXQ8"/>
<dbReference type="EMBL" id="GL376615">
    <property type="status" value="NOT_ANNOTATED_CDS"/>
    <property type="molecule type" value="Genomic_DNA"/>
</dbReference>
<sequence length="271" mass="30046">MSTYVVAGMLYFVAHPKLWLTSLCPILMTIVVAAVSVVLLFSLGLYPQAELLEDAGVPSGLSWLLAVIMVIIEIFLVTLIYSLVVIGCFMDKIFEQVLVNRGFGHLVENESKHSSCMRACGACCRVSLWLRVVVLVTTLPLNLIPLIGTLTWIWLNGTILAWEYHLYYFELKGYTYAEQKQFIDAHKAQYSSFGMQAMFVEMIPFAGSLFLFTNAVGAALFAADLEEEMAQSQAYRSATDPNLDPNAPPNPNAPPKNSSNYGSTQHPHHTV</sequence>
<dbReference type="InterPro" id="IPR052786">
    <property type="entry name" value="Spore_wall_assembly"/>
</dbReference>
<dbReference type="OMA" id="REFWPLF"/>
<keyword evidence="3 6" id="KW-1133">Transmembrane helix</keyword>
<reference evidence="8" key="1">
    <citation type="journal article" date="2010" name="Genome Biol.">
        <title>Genome sequence of the necrotrophic plant pathogen Pythium ultimum reveals original pathogenicity mechanisms and effector repertoire.</title>
        <authorList>
            <person name="Levesque C.A."/>
            <person name="Brouwer H."/>
            <person name="Cano L."/>
            <person name="Hamilton J.P."/>
            <person name="Holt C."/>
            <person name="Huitema E."/>
            <person name="Raffaele S."/>
            <person name="Robideau G.P."/>
            <person name="Thines M."/>
            <person name="Win J."/>
            <person name="Zerillo M.M."/>
            <person name="Beakes G.W."/>
            <person name="Boore J.L."/>
            <person name="Busam D."/>
            <person name="Dumas B."/>
            <person name="Ferriera S."/>
            <person name="Fuerstenberg S.I."/>
            <person name="Gachon C.M."/>
            <person name="Gaulin E."/>
            <person name="Govers F."/>
            <person name="Grenville-Briggs L."/>
            <person name="Horner N."/>
            <person name="Hostetler J."/>
            <person name="Jiang R.H."/>
            <person name="Johnson J."/>
            <person name="Krajaejun T."/>
            <person name="Lin H."/>
            <person name="Meijer H.J."/>
            <person name="Moore B."/>
            <person name="Morris P."/>
            <person name="Phuntmart V."/>
            <person name="Puiu D."/>
            <person name="Shetty J."/>
            <person name="Stajich J.E."/>
            <person name="Tripathy S."/>
            <person name="Wawra S."/>
            <person name="van West P."/>
            <person name="Whitty B.R."/>
            <person name="Coutinho P.M."/>
            <person name="Henrissat B."/>
            <person name="Martin F."/>
            <person name="Thomas P.D."/>
            <person name="Tyler B.M."/>
            <person name="De Vries R.P."/>
            <person name="Kamoun S."/>
            <person name="Yandell M."/>
            <person name="Tisserat N."/>
            <person name="Buell C.R."/>
        </authorList>
    </citation>
    <scope>NUCLEOTIDE SEQUENCE</scope>
    <source>
        <strain evidence="8">DAOM:BR144</strain>
    </source>
</reference>
<dbReference type="AlphaFoldDB" id="K3WXQ8"/>
<feature type="transmembrane region" description="Helical" evidence="6">
    <location>
        <begin position="128"/>
        <end position="155"/>
    </location>
</feature>
<dbReference type="PANTHER" id="PTHR34292:SF2">
    <property type="entry name" value="OUTER SPORE WALL PROTEIN LDS1"/>
    <property type="match status" value="1"/>
</dbReference>
<evidence type="ECO:0000256" key="6">
    <source>
        <dbReference type="SAM" id="Phobius"/>
    </source>
</evidence>
<feature type="region of interest" description="Disordered" evidence="5">
    <location>
        <begin position="234"/>
        <end position="271"/>
    </location>
</feature>
<dbReference type="InterPro" id="IPR059112">
    <property type="entry name" value="CysZ/EI24"/>
</dbReference>
<evidence type="ECO:0000256" key="1">
    <source>
        <dbReference type="ARBA" id="ARBA00004141"/>
    </source>
</evidence>
<feature type="transmembrane region" description="Helical" evidence="6">
    <location>
        <begin position="202"/>
        <end position="223"/>
    </location>
</feature>
<protein>
    <submittedName>
        <fullName evidence="7">Uncharacterized protein</fullName>
    </submittedName>
</protein>
<dbReference type="Pfam" id="PF07264">
    <property type="entry name" value="EI24"/>
    <property type="match status" value="1"/>
</dbReference>
<keyword evidence="4 6" id="KW-0472">Membrane</keyword>
<keyword evidence="8" id="KW-1185">Reference proteome</keyword>
<dbReference type="HOGENOM" id="CLU_062645_1_0_1"/>
<dbReference type="VEuPathDB" id="FungiDB:PYU1_G009738"/>
<dbReference type="EnsemblProtists" id="PYU1_T009756">
    <property type="protein sequence ID" value="PYU1_T009756"/>
    <property type="gene ID" value="PYU1_G009738"/>
</dbReference>
<dbReference type="eggNOG" id="ENOG502QVX4">
    <property type="taxonomic scope" value="Eukaryota"/>
</dbReference>
<reference evidence="7" key="3">
    <citation type="submission" date="2015-02" db="UniProtKB">
        <authorList>
            <consortium name="EnsemblProtists"/>
        </authorList>
    </citation>
    <scope>IDENTIFICATION</scope>
    <source>
        <strain evidence="7">DAOM BR144</strain>
    </source>
</reference>